<accession>A0ABV6B5B0</accession>
<evidence type="ECO:0008006" key="3">
    <source>
        <dbReference type="Google" id="ProtNLM"/>
    </source>
</evidence>
<comment type="caution">
    <text evidence="1">The sequence shown here is derived from an EMBL/GenBank/DDBJ whole genome shotgun (WGS) entry which is preliminary data.</text>
</comment>
<gene>
    <name evidence="1" type="ORF">ACFFLM_23645</name>
</gene>
<organism evidence="1 2">
    <name type="scientific">Deinococcus oregonensis</name>
    <dbReference type="NCBI Taxonomy" id="1805970"/>
    <lineage>
        <taxon>Bacteria</taxon>
        <taxon>Thermotogati</taxon>
        <taxon>Deinococcota</taxon>
        <taxon>Deinococci</taxon>
        <taxon>Deinococcales</taxon>
        <taxon>Deinococcaceae</taxon>
        <taxon>Deinococcus</taxon>
    </lineage>
</organism>
<protein>
    <recommendedName>
        <fullName evidence="3">GNAT family N-acetyltransferase</fullName>
    </recommendedName>
</protein>
<keyword evidence="2" id="KW-1185">Reference proteome</keyword>
<reference evidence="1 2" key="1">
    <citation type="submission" date="2024-09" db="EMBL/GenBank/DDBJ databases">
        <authorList>
            <person name="Sun Q."/>
            <person name="Mori K."/>
        </authorList>
    </citation>
    <scope>NUCLEOTIDE SEQUENCE [LARGE SCALE GENOMIC DNA]</scope>
    <source>
        <strain evidence="1 2">JCM 13503</strain>
    </source>
</reference>
<dbReference type="RefSeq" id="WP_380016402.1">
    <property type="nucleotide sequence ID" value="NZ_JBHLYR010000073.1"/>
</dbReference>
<name>A0ABV6B5B0_9DEIO</name>
<evidence type="ECO:0000313" key="2">
    <source>
        <dbReference type="Proteomes" id="UP001589733"/>
    </source>
</evidence>
<dbReference type="EMBL" id="JBHLYR010000073">
    <property type="protein sequence ID" value="MFB9994948.1"/>
    <property type="molecule type" value="Genomic_DNA"/>
</dbReference>
<proteinExistence type="predicted"/>
<sequence length="372" mass="40894">MKLGNDASQIEWPSNPDGDYARRALTPLLQGSAAAFVANARVQVAVLSDAQTALPITFDPAWHDSFTVSPVTHLAHYAAQELYQLSRAAAVAAPLFKGLGLGLRGLGFERTVYVNNWLLSTNLYPHLTSAQLREATHTLLAAFPDRPIAWRSLDTARHALLIGTLEAAGYLRLPSRLVTYQDPRGAAFWRSSQLRNDASRTRRPAADPVLHDDFTDADLHTALTLYQQLYLGKYSTYNPQFTLPFLQLAHSQRLLELRGLRVGGVLKAVRGSVSRAGVMTSPVFGYDLSAPQKEGWYRRLSLGVLQDARQEGLLVNASGGVGAFKRARGGVAAPEYTMVCVAHLPRAQQHAWTLLATLLERFLLPVLIKHNL</sequence>
<dbReference type="Proteomes" id="UP001589733">
    <property type="component" value="Unassembled WGS sequence"/>
</dbReference>
<evidence type="ECO:0000313" key="1">
    <source>
        <dbReference type="EMBL" id="MFB9994948.1"/>
    </source>
</evidence>